<gene>
    <name evidence="1" type="ORF">E3U55_14245</name>
</gene>
<comment type="caution">
    <text evidence="1">The sequence shown here is derived from an EMBL/GenBank/DDBJ whole genome shotgun (WGS) entry which is preliminary data.</text>
</comment>
<keyword evidence="2" id="KW-1185">Reference proteome</keyword>
<dbReference type="AlphaFoldDB" id="A0A4Y8IE42"/>
<dbReference type="OrthoDB" id="2968443at2"/>
<reference evidence="1 2" key="1">
    <citation type="submission" date="2019-03" db="EMBL/GenBank/DDBJ databases">
        <authorList>
            <person name="He R.-H."/>
        </authorList>
    </citation>
    <scope>NUCLEOTIDE SEQUENCE [LARGE SCALE GENOMIC DNA]</scope>
    <source>
        <strain evidence="2">SH 714</strain>
    </source>
</reference>
<accession>A0A4Y8IE42</accession>
<dbReference type="EMBL" id="SOPW01000018">
    <property type="protein sequence ID" value="TFB14206.1"/>
    <property type="molecule type" value="Genomic_DNA"/>
</dbReference>
<dbReference type="Proteomes" id="UP000297975">
    <property type="component" value="Unassembled WGS sequence"/>
</dbReference>
<evidence type="ECO:0000313" key="2">
    <source>
        <dbReference type="Proteomes" id="UP000297975"/>
    </source>
</evidence>
<dbReference type="RefSeq" id="WP_134341150.1">
    <property type="nucleotide sequence ID" value="NZ_SOPW01000018.1"/>
</dbReference>
<organism evidence="1 2">
    <name type="scientific">Filobacillus milosensis</name>
    <dbReference type="NCBI Taxonomy" id="94137"/>
    <lineage>
        <taxon>Bacteria</taxon>
        <taxon>Bacillati</taxon>
        <taxon>Bacillota</taxon>
        <taxon>Bacilli</taxon>
        <taxon>Bacillales</taxon>
        <taxon>Bacillaceae</taxon>
        <taxon>Filobacillus</taxon>
    </lineage>
</organism>
<sequence length="157" mass="18968">MYTLSISNKQNLPEDYQLLYYPYSITEWEIEYKPLPFSKKRKEKIRIVTNLLRKETAFFELPFTELKPLSSGGDSIIPQENYSEDKREEVAQEFIRNYYIHKKKIWSYPAVNFINSYKLYVPYAIYEDTKQDFVLHELYTDSKEPLTKHKELAHYVN</sequence>
<protein>
    <submittedName>
        <fullName evidence="1">Uncharacterized protein</fullName>
    </submittedName>
</protein>
<proteinExistence type="predicted"/>
<name>A0A4Y8IE42_9BACI</name>
<evidence type="ECO:0000313" key="1">
    <source>
        <dbReference type="EMBL" id="TFB14206.1"/>
    </source>
</evidence>